<comment type="caution">
    <text evidence="1">The sequence shown here is derived from an EMBL/GenBank/DDBJ whole genome shotgun (WGS) entry which is preliminary data.</text>
</comment>
<evidence type="ECO:0000313" key="1">
    <source>
        <dbReference type="EMBL" id="HEW45734.1"/>
    </source>
</evidence>
<dbReference type="AlphaFoldDB" id="A0A7C2V391"/>
<accession>A0A7C2V391</accession>
<gene>
    <name evidence="1" type="ORF">ENO47_03570</name>
</gene>
<name>A0A7C2V391_9AQUI</name>
<organism evidence="1">
    <name type="scientific">Hydrogenobacter sp</name>
    <dbReference type="NCBI Taxonomy" id="2152829"/>
    <lineage>
        <taxon>Bacteria</taxon>
        <taxon>Pseudomonadati</taxon>
        <taxon>Aquificota</taxon>
        <taxon>Aquificia</taxon>
        <taxon>Aquificales</taxon>
        <taxon>Aquificaceae</taxon>
        <taxon>Hydrogenobacter</taxon>
    </lineage>
</organism>
<reference evidence="1" key="1">
    <citation type="journal article" date="2020" name="mSystems">
        <title>Genome- and Community-Level Interaction Insights into Carbon Utilization and Element Cycling Functions of Hydrothermarchaeota in Hydrothermal Sediment.</title>
        <authorList>
            <person name="Zhou Z."/>
            <person name="Liu Y."/>
            <person name="Xu W."/>
            <person name="Pan J."/>
            <person name="Luo Z.H."/>
            <person name="Li M."/>
        </authorList>
    </citation>
    <scope>NUCLEOTIDE SEQUENCE [LARGE SCALE GENOMIC DNA]</scope>
    <source>
        <strain evidence="1">SpSt-132</strain>
    </source>
</reference>
<proteinExistence type="predicted"/>
<dbReference type="EMBL" id="DSFP01000032">
    <property type="protein sequence ID" value="HEW45734.1"/>
    <property type="molecule type" value="Genomic_DNA"/>
</dbReference>
<sequence>MREILERIEELLSLQEKLVNLLLLSGSQKVKVSVNTAFDVLYHNIELLDLIEELISSQEELLEEYSREYTFNLVLEALSWMGVILPAIEEACPIFLRGIAQEEKDPLYRIKQIIKMVEDSYNKGEYRNLIKVAKELHGLSSLLKYQIILARRAYMNLA</sequence>
<protein>
    <submittedName>
        <fullName evidence="1">Uncharacterized protein</fullName>
    </submittedName>
</protein>